<reference evidence="2" key="1">
    <citation type="submission" date="2022-06" db="EMBL/GenBank/DDBJ databases">
        <title>Genomic Encyclopedia of Archaeal and Bacterial Type Strains, Phase II (KMG-II): from individual species to whole genera.</title>
        <authorList>
            <person name="Goeker M."/>
        </authorList>
    </citation>
    <scope>NUCLEOTIDE SEQUENCE</scope>
    <source>
        <strain evidence="2">DSM 26652</strain>
    </source>
</reference>
<feature type="region of interest" description="Disordered" evidence="1">
    <location>
        <begin position="1"/>
        <end position="67"/>
    </location>
</feature>
<comment type="caution">
    <text evidence="2">The sequence shown here is derived from an EMBL/GenBank/DDBJ whole genome shotgun (WGS) entry which is preliminary data.</text>
</comment>
<protein>
    <submittedName>
        <fullName evidence="2">Uncharacterized protein</fullName>
    </submittedName>
</protein>
<dbReference type="Proteomes" id="UP001139493">
    <property type="component" value="Unassembled WGS sequence"/>
</dbReference>
<evidence type="ECO:0000313" key="2">
    <source>
        <dbReference type="EMBL" id="MCP2265547.1"/>
    </source>
</evidence>
<proteinExistence type="predicted"/>
<feature type="compositionally biased region" description="Basic and acidic residues" evidence="1">
    <location>
        <begin position="22"/>
        <end position="31"/>
    </location>
</feature>
<organism evidence="2 3">
    <name type="scientific">Promicromonospora thailandica</name>
    <dbReference type="NCBI Taxonomy" id="765201"/>
    <lineage>
        <taxon>Bacteria</taxon>
        <taxon>Bacillati</taxon>
        <taxon>Actinomycetota</taxon>
        <taxon>Actinomycetes</taxon>
        <taxon>Micrococcales</taxon>
        <taxon>Promicromonosporaceae</taxon>
        <taxon>Promicromonospora</taxon>
    </lineage>
</organism>
<dbReference type="RefSeq" id="WP_253836753.1">
    <property type="nucleotide sequence ID" value="NZ_JAMTCS010000008.1"/>
</dbReference>
<dbReference type="EMBL" id="JAMTCS010000008">
    <property type="protein sequence ID" value="MCP2265547.1"/>
    <property type="molecule type" value="Genomic_DNA"/>
</dbReference>
<evidence type="ECO:0000256" key="1">
    <source>
        <dbReference type="SAM" id="MobiDB-lite"/>
    </source>
</evidence>
<gene>
    <name evidence="2" type="ORF">APR03_002903</name>
</gene>
<dbReference type="AlphaFoldDB" id="A0A9X2JWH5"/>
<evidence type="ECO:0000313" key="3">
    <source>
        <dbReference type="Proteomes" id="UP001139493"/>
    </source>
</evidence>
<keyword evidence="3" id="KW-1185">Reference proteome</keyword>
<name>A0A9X2JWH5_9MICO</name>
<accession>A0A9X2JWH5</accession>
<sequence length="67" mass="7170">MSQYASRCRDHGTSAPCTSCAGDHRAGDHPHGARPGTCRPCRQRPTTDHMPDAPALAAHDTDLTEES</sequence>